<dbReference type="GO" id="GO:0032502">
    <property type="term" value="P:developmental process"/>
    <property type="evidence" value="ECO:0007669"/>
    <property type="project" value="TreeGrafter"/>
</dbReference>
<dbReference type="InterPro" id="IPR040218">
    <property type="entry name" value="SLC7A6OS"/>
</dbReference>
<organism evidence="12 13">
    <name type="scientific">Dispira parvispora</name>
    <dbReference type="NCBI Taxonomy" id="1520584"/>
    <lineage>
        <taxon>Eukaryota</taxon>
        <taxon>Fungi</taxon>
        <taxon>Fungi incertae sedis</taxon>
        <taxon>Zoopagomycota</taxon>
        <taxon>Kickxellomycotina</taxon>
        <taxon>Dimargaritomycetes</taxon>
        <taxon>Dimargaritales</taxon>
        <taxon>Dimargaritaceae</taxon>
        <taxon>Dispira</taxon>
    </lineage>
</organism>
<feature type="compositionally biased region" description="Acidic residues" evidence="10">
    <location>
        <begin position="262"/>
        <end position="272"/>
    </location>
</feature>
<evidence type="ECO:0000256" key="6">
    <source>
        <dbReference type="ARBA" id="ARBA00022448"/>
    </source>
</evidence>
<evidence type="ECO:0000256" key="5">
    <source>
        <dbReference type="ARBA" id="ARBA00017036"/>
    </source>
</evidence>
<comment type="caution">
    <text evidence="12">The sequence shown here is derived from an EMBL/GenBank/DDBJ whole genome shotgun (WGS) entry which is preliminary data.</text>
</comment>
<evidence type="ECO:0000256" key="4">
    <source>
        <dbReference type="ARBA" id="ARBA00010218"/>
    </source>
</evidence>
<evidence type="ECO:0000256" key="9">
    <source>
        <dbReference type="ARBA" id="ARBA00023242"/>
    </source>
</evidence>
<comment type="subcellular location">
    <subcellularLocation>
        <location evidence="3">Cytoplasm</location>
    </subcellularLocation>
    <subcellularLocation>
        <location evidence="2">Nucleus</location>
    </subcellularLocation>
</comment>
<dbReference type="InterPro" id="IPR013883">
    <property type="entry name" value="TF_Iwr1_dom"/>
</dbReference>
<dbReference type="PANTHER" id="PTHR31196:SF2">
    <property type="entry name" value="RNA POLYMERASE II NUCLEAR LOCALIZATION PROTEIN SLC7A6OS-RELATED"/>
    <property type="match status" value="1"/>
</dbReference>
<comment type="function">
    <text evidence="1">Directs RNA polymerase II nuclear import.</text>
</comment>
<feature type="region of interest" description="Disordered" evidence="10">
    <location>
        <begin position="30"/>
        <end position="53"/>
    </location>
</feature>
<keyword evidence="8" id="KW-0653">Protein transport</keyword>
<comment type="similarity">
    <text evidence="4">Belongs to the IWR1/SLC7A6OS family.</text>
</comment>
<evidence type="ECO:0000256" key="7">
    <source>
        <dbReference type="ARBA" id="ARBA00022490"/>
    </source>
</evidence>
<dbReference type="EMBL" id="JANBPY010003486">
    <property type="protein sequence ID" value="KAJ1951558.1"/>
    <property type="molecule type" value="Genomic_DNA"/>
</dbReference>
<dbReference type="GO" id="GO:0015031">
    <property type="term" value="P:protein transport"/>
    <property type="evidence" value="ECO:0007669"/>
    <property type="project" value="UniProtKB-KW"/>
</dbReference>
<accession>A0A9W8AN33</accession>
<dbReference type="Proteomes" id="UP001150925">
    <property type="component" value="Unassembled WGS sequence"/>
</dbReference>
<evidence type="ECO:0000313" key="13">
    <source>
        <dbReference type="Proteomes" id="UP001150925"/>
    </source>
</evidence>
<keyword evidence="13" id="KW-1185">Reference proteome</keyword>
<evidence type="ECO:0000313" key="12">
    <source>
        <dbReference type="EMBL" id="KAJ1951558.1"/>
    </source>
</evidence>
<sequence length="363" mass="40227">MTTPATPTTSVADATRPVTILRIKRKRTDEPLEGFMVNPGTTDSPGKKVKKDATTTTAPTMFRLAETVAVDIFGDHQQARQITEKIGRLSQRRAIKSIEDSQVSSDTRITQKKVQLAADKVMEAKMARFRVISKNRMPINLSSEPTSPLAKDHPSKDTLSITSPTTCHVLDAIKESVDPIPLAGNSSAKERKRDLAANLTALLNHQLMAPSTVDDYVYDLYYAVGDNDVEVDHRSAAQYASLFWNGSCDDGWDELMASSDSEPAEDDVDSNAEDFYANDYPDEEEWSEEAYSDNSFSNSDYDPYDNRSDIVTLAQVVVYIHPNQMVGVRNQQTICISSNAGQPAPEVENVIFHRIIMEGENNP</sequence>
<gene>
    <name evidence="12" type="ORF">IWQ62_006413</name>
</gene>
<evidence type="ECO:0000259" key="11">
    <source>
        <dbReference type="Pfam" id="PF08574"/>
    </source>
</evidence>
<name>A0A9W8AN33_9FUNG</name>
<evidence type="ECO:0000256" key="1">
    <source>
        <dbReference type="ARBA" id="ARBA00003202"/>
    </source>
</evidence>
<feature type="region of interest" description="Disordered" evidence="10">
    <location>
        <begin position="254"/>
        <end position="275"/>
    </location>
</feature>
<keyword evidence="7" id="KW-0963">Cytoplasm</keyword>
<dbReference type="OrthoDB" id="6255506at2759"/>
<keyword evidence="6" id="KW-0813">Transport</keyword>
<dbReference type="Pfam" id="PF08574">
    <property type="entry name" value="Iwr1"/>
    <property type="match status" value="1"/>
</dbReference>
<dbReference type="PANTHER" id="PTHR31196">
    <property type="entry name" value="RNA POLYMERASE II NUCLEAR LOCALIZATION PROTEIN SLC7A6OS-RELATED"/>
    <property type="match status" value="1"/>
</dbReference>
<feature type="non-terminal residue" evidence="12">
    <location>
        <position position="1"/>
    </location>
</feature>
<feature type="domain" description="Transcription factor Iwr1" evidence="11">
    <location>
        <begin position="214"/>
        <end position="284"/>
    </location>
</feature>
<proteinExistence type="inferred from homology"/>
<dbReference type="GO" id="GO:0005634">
    <property type="term" value="C:nucleus"/>
    <property type="evidence" value="ECO:0007669"/>
    <property type="project" value="UniProtKB-SubCell"/>
</dbReference>
<protein>
    <recommendedName>
        <fullName evidence="5">Probable RNA polymerase II nuclear localization protein SLC7A6OS</fullName>
    </recommendedName>
</protein>
<dbReference type="GO" id="GO:0005737">
    <property type="term" value="C:cytoplasm"/>
    <property type="evidence" value="ECO:0007669"/>
    <property type="project" value="UniProtKB-SubCell"/>
</dbReference>
<dbReference type="AlphaFoldDB" id="A0A9W8AN33"/>
<evidence type="ECO:0000256" key="2">
    <source>
        <dbReference type="ARBA" id="ARBA00004123"/>
    </source>
</evidence>
<evidence type="ECO:0000256" key="8">
    <source>
        <dbReference type="ARBA" id="ARBA00022927"/>
    </source>
</evidence>
<keyword evidence="9" id="KW-0539">Nucleus</keyword>
<reference evidence="12" key="1">
    <citation type="submission" date="2022-07" db="EMBL/GenBank/DDBJ databases">
        <title>Phylogenomic reconstructions and comparative analyses of Kickxellomycotina fungi.</title>
        <authorList>
            <person name="Reynolds N.K."/>
            <person name="Stajich J.E."/>
            <person name="Barry K."/>
            <person name="Grigoriev I.V."/>
            <person name="Crous P."/>
            <person name="Smith M.E."/>
        </authorList>
    </citation>
    <scope>NUCLEOTIDE SEQUENCE</scope>
    <source>
        <strain evidence="12">RSA 1196</strain>
    </source>
</reference>
<evidence type="ECO:0000256" key="10">
    <source>
        <dbReference type="SAM" id="MobiDB-lite"/>
    </source>
</evidence>
<evidence type="ECO:0000256" key="3">
    <source>
        <dbReference type="ARBA" id="ARBA00004496"/>
    </source>
</evidence>